<dbReference type="PANTHER" id="PTHR45628:SF7">
    <property type="entry name" value="VOLTAGE-DEPENDENT CALCIUM CHANNEL TYPE A SUBUNIT ALPHA-1"/>
    <property type="match status" value="1"/>
</dbReference>
<dbReference type="GO" id="GO:0005891">
    <property type="term" value="C:voltage-gated calcium channel complex"/>
    <property type="evidence" value="ECO:0007669"/>
    <property type="project" value="TreeGrafter"/>
</dbReference>
<evidence type="ECO:0000256" key="14">
    <source>
        <dbReference type="ARBA" id="ARBA00023303"/>
    </source>
</evidence>
<evidence type="ECO:0000256" key="15">
    <source>
        <dbReference type="ARBA" id="ARBA00061395"/>
    </source>
</evidence>
<feature type="region of interest" description="Disordered" evidence="17">
    <location>
        <begin position="2216"/>
        <end position="2241"/>
    </location>
</feature>
<protein>
    <recommendedName>
        <fullName evidence="16">Calcium-channel protein CCH1</fullName>
    </recommendedName>
</protein>
<feature type="transmembrane region" description="Helical" evidence="18">
    <location>
        <begin position="888"/>
        <end position="906"/>
    </location>
</feature>
<feature type="transmembrane region" description="Helical" evidence="18">
    <location>
        <begin position="569"/>
        <end position="590"/>
    </location>
</feature>
<dbReference type="InterPro" id="IPR005821">
    <property type="entry name" value="Ion_trans_dom"/>
</dbReference>
<feature type="region of interest" description="Disordered" evidence="17">
    <location>
        <begin position="300"/>
        <end position="334"/>
    </location>
</feature>
<evidence type="ECO:0000256" key="5">
    <source>
        <dbReference type="ARBA" id="ARBA00022568"/>
    </source>
</evidence>
<dbReference type="Gene3D" id="1.10.287.70">
    <property type="match status" value="4"/>
</dbReference>
<feature type="compositionally biased region" description="Basic residues" evidence="17">
    <location>
        <begin position="783"/>
        <end position="805"/>
    </location>
</feature>
<evidence type="ECO:0000256" key="1">
    <source>
        <dbReference type="ARBA" id="ARBA00004651"/>
    </source>
</evidence>
<feature type="transmembrane region" description="Helical" evidence="18">
    <location>
        <begin position="1050"/>
        <end position="1076"/>
    </location>
</feature>
<feature type="domain" description="EF-hand" evidence="19">
    <location>
        <begin position="1898"/>
        <end position="1933"/>
    </location>
</feature>
<dbReference type="Gene3D" id="1.10.238.10">
    <property type="entry name" value="EF-hand"/>
    <property type="match status" value="1"/>
</dbReference>
<keyword evidence="10 18" id="KW-1133">Transmembrane helix</keyword>
<feature type="region of interest" description="Disordered" evidence="17">
    <location>
        <begin position="2277"/>
        <end position="2314"/>
    </location>
</feature>
<organism evidence="20 21">
    <name type="scientific">Absidia repens</name>
    <dbReference type="NCBI Taxonomy" id="90262"/>
    <lineage>
        <taxon>Eukaryota</taxon>
        <taxon>Fungi</taxon>
        <taxon>Fungi incertae sedis</taxon>
        <taxon>Mucoromycota</taxon>
        <taxon>Mucoromycotina</taxon>
        <taxon>Mucoromycetes</taxon>
        <taxon>Mucorales</taxon>
        <taxon>Cunninghamellaceae</taxon>
        <taxon>Absidia</taxon>
    </lineage>
</organism>
<evidence type="ECO:0000256" key="12">
    <source>
        <dbReference type="ARBA" id="ARBA00023136"/>
    </source>
</evidence>
<feature type="compositionally biased region" description="Low complexity" evidence="17">
    <location>
        <begin position="177"/>
        <end position="186"/>
    </location>
</feature>
<dbReference type="PROSITE" id="PS50222">
    <property type="entry name" value="EF_HAND_2"/>
    <property type="match status" value="1"/>
</dbReference>
<keyword evidence="4" id="KW-0597">Phosphoprotein</keyword>
<feature type="compositionally biased region" description="Low complexity" evidence="17">
    <location>
        <begin position="1162"/>
        <end position="1173"/>
    </location>
</feature>
<dbReference type="InterPro" id="IPR050599">
    <property type="entry name" value="VDCC_alpha-1_subunit"/>
</dbReference>
<feature type="region of interest" description="Disordered" evidence="17">
    <location>
        <begin position="758"/>
        <end position="830"/>
    </location>
</feature>
<accession>A0A1X2I8N4</accession>
<dbReference type="FunFam" id="1.10.287.70:FF:000093">
    <property type="entry name" value="Calcium channel subunit Cch1"/>
    <property type="match status" value="1"/>
</dbReference>
<evidence type="ECO:0000259" key="19">
    <source>
        <dbReference type="PROSITE" id="PS50222"/>
    </source>
</evidence>
<feature type="transmembrane region" description="Helical" evidence="18">
    <location>
        <begin position="400"/>
        <end position="422"/>
    </location>
</feature>
<keyword evidence="12 18" id="KW-0472">Membrane</keyword>
<dbReference type="EMBL" id="MCGE01000021">
    <property type="protein sequence ID" value="ORZ11571.1"/>
    <property type="molecule type" value="Genomic_DNA"/>
</dbReference>
<keyword evidence="2" id="KW-0813">Transport</keyword>
<feature type="transmembrane region" description="Helical" evidence="18">
    <location>
        <begin position="940"/>
        <end position="958"/>
    </location>
</feature>
<feature type="region of interest" description="Disordered" evidence="17">
    <location>
        <begin position="1953"/>
        <end position="1981"/>
    </location>
</feature>
<evidence type="ECO:0000256" key="11">
    <source>
        <dbReference type="ARBA" id="ARBA00023065"/>
    </source>
</evidence>
<evidence type="ECO:0000313" key="20">
    <source>
        <dbReference type="EMBL" id="ORZ11571.1"/>
    </source>
</evidence>
<sequence length="2314" mass="262968">MSAWSHGLLESPDNHNSILSLESIPQITVTQEDDATTTVPLSPSSKKRRQRPPLPPPISTRLSLPTPASPSSSTTPDSPSHTRTPLPLTRDLLQRKNKMDTLTAKVTNNNTFNAPINEKDTAGLGITSASMRHRRKPSTATTNTNTTASPVPSPRARSLSSSKVPSIASSDVGSWTQQQQYHKPQYQPVPPPPLSSPYYNFTHGHHQHRSTTATKYIVANTHSSPSPRRQQQPPPPGYYHSNNNTPWLTSVGWADRTLLWLYDAADRVVHARAPESPWMASFQVDDLLLLYQPPPPPPPLSSPLPLYPPPSEKGEPSPLLGSTSIHPAPSPQQQPLLLQGQSLSYFSSSTGSARYHLWKHIIRSRNYELFMLMILVFHWSILACHPIYTNEEKTMFHGHWHEYTLLLIQIIYTLDCLIKILVYGLWIPPNNKKSWYQLFVQPMIALLTLPWKRRHPLEQQQQEENNETTSGIVTSLASTSPSQPTSTYPFMTPIHHKAYLSSFGNVLDFIAVICYWIDLGIMLHGYKYCSVFKAMAATRPLRLLSFLPGTAVILKSLETGWDLMLDVSGFLFFFMFLFAMVGLISFRGVFSRQCYHFPNGPDEAVLVTPPMFCSGYYAANDTIIGPYDVTIKANTYPGYQGLICPRSQQCIADPSTNTYMNFDMIFSAFLNVYTFVSMELWTDMMYITQDADSRLAALFYCLGVYIIGFILIYLLLAVITSAFARVRATSGSSSAFTQKKSSKAFTSLRHHHILQVLHPTDGNDDDQEHDDDDNNGHADGTMKQRRRRRQQQRRRRKTQRQRRRQSQATMTPEERQQQEQQQQQQDEQDGKARRHLIQWKRRTVACVQSKVFFYFGGGLVALDTLFMCLRSVYASESMLEFLDNVETAFTFLFAIEIVIRMMGALNWIRFWSSFKNKLDLFLVIVTCVIQLPMIQDSSIYMYLTIFQILRMYRLFLCIPRLEKLLNAALGTGESVMNVVIFLLLSTALFAPIFMQMFGGDFVDFMEPNDDRLRFDTFWQSFLALIMLYTSETWTGTLYDGMQSQLYGGAVYASLAICLYFAFAKYIVAGLYVAVILENFELDDDYIRRYQIKHFIRERLAGQKDELAPSYYQSMIRFMFGGSGPNQQTQDQKRLYPMHLSKLPANLTAMLSKKDMAELLSDQQQLTKKQQQQQQEEEGNSTSDEDQQHQSKKSWVPKKLSRFVGNVLFPDMDNIHISKLNQGITKSGNSGDGMDGGEEDYDLVVAEENRKARESDRSSVGNVKSLLMFSETNPVRKFCKRLVGSCRDGRSERHNGFNWFIMACVLVSILVVILDEPSTRKLEQQQEDYLIATGVTIDGGGGVFSSNVNQKTKVFEMIDMVLGVIFVVEMVLRVIADGLVLPPRAYLRHAWNRLDFVVILLNFGTLFADNNQLPRALGTVRSMRVLRLIRYFGGVRDVFIDLFHAFPLMMDAMLLTFLVMIPFSVYGVNIFGGRFWTCNDTSDGIGGRSDCMNEFVLNVGEDNDFGDFELNILVPRTWQNPGMNLFTFDDFPVALRHLFSLTSTEGWVDSMFYAMSTPPENDLLPVFDWTSPMVYHSIFYVAFMIISHGTVQLFVGVIIEKFKQRSGITTLTFAQRQYVDLQRQLAELKPTIKVFRPATLIRGWCHDLVGDRHSLFNRWMMIMVVLNMMVIASEFNDEPFWLSQAQDYAYFAFAIVYILEVIVKFLGLGRKKWWQSKWNIYDACIAVSSMSLVIARFVVPELWSLRAERYCLVFAAFRIGEGVDALQTLYHTIAMAMPSIIRVSAVFMLVMCLFAMVFMEFFGLTKYGPSGSSNSNFRNYGNALLLLVRMTTGEGWNEVMMDYTFSAPNCVASDNYLETDCGSANWAYFYSTFFISLVVISNFEYTYETRSRFTLLTKNDLRKFKYAWAEVDPAGTGFIQKKDVAKFFKNLTGRFQVSIYDQVYSIKNLQKLSQQKPGNRPHLSPANQHHHRQPSYATSATSMTNNSYVDEKLDPSYYNYDRVNQCLAKMDTMALEQRRKAYNLLYMEICDANTSKGIAFSDVLHIMAFRFVDIEQALTLHPLMDRLEKLDQFNKTYAAEKARGVFLTLIQRKRYLRQLWQKRNQVELDEIALASDFPVSPMPNNNSKLRQRYSSPVPTIRVENVQLLDTTTATATITNDQPPPFTPSPNPSDMADYHGDSRIRGFTISLPGSPTLFPPPPSSPTHHPQLPVSATAWASPYSSTGGSTTDDHESISPAGSPLPLPLSPGLAVPPTWMYLEDLSGTTSFSVDQAQRVMQSLESSPWSSMLYDDNDDSTNSSSNSSNGGGDSTRNQD</sequence>
<evidence type="ECO:0000256" key="10">
    <source>
        <dbReference type="ARBA" id="ARBA00022989"/>
    </source>
</evidence>
<evidence type="ECO:0000313" key="21">
    <source>
        <dbReference type="Proteomes" id="UP000193560"/>
    </source>
</evidence>
<comment type="subcellular location">
    <subcellularLocation>
        <location evidence="1">Cell membrane</location>
        <topology evidence="1">Multi-pass membrane protein</topology>
    </subcellularLocation>
</comment>
<feature type="transmembrane region" description="Helical" evidence="18">
    <location>
        <begin position="1295"/>
        <end position="1313"/>
    </location>
</feature>
<keyword evidence="21" id="KW-1185">Reference proteome</keyword>
<evidence type="ECO:0000256" key="16">
    <source>
        <dbReference type="ARBA" id="ARBA00067459"/>
    </source>
</evidence>
<feature type="compositionally biased region" description="Pro residues" evidence="17">
    <location>
        <begin position="300"/>
        <end position="311"/>
    </location>
</feature>
<feature type="transmembrane region" description="Helical" evidence="18">
    <location>
        <begin position="696"/>
        <end position="724"/>
    </location>
</feature>
<evidence type="ECO:0000256" key="7">
    <source>
        <dbReference type="ARBA" id="ARBA00022692"/>
    </source>
</evidence>
<feature type="region of interest" description="Disordered" evidence="17">
    <location>
        <begin position="28"/>
        <end position="93"/>
    </location>
</feature>
<feature type="transmembrane region" description="Helical" evidence="18">
    <location>
        <begin position="509"/>
        <end position="529"/>
    </location>
</feature>
<keyword evidence="5" id="KW-0109">Calcium transport</keyword>
<dbReference type="Pfam" id="PF00520">
    <property type="entry name" value="Ion_trans"/>
    <property type="match status" value="4"/>
</dbReference>
<reference evidence="20 21" key="1">
    <citation type="submission" date="2016-07" db="EMBL/GenBank/DDBJ databases">
        <title>Pervasive Adenine N6-methylation of Active Genes in Fungi.</title>
        <authorList>
            <consortium name="DOE Joint Genome Institute"/>
            <person name="Mondo S.J."/>
            <person name="Dannebaum R.O."/>
            <person name="Kuo R.C."/>
            <person name="Labutti K."/>
            <person name="Haridas S."/>
            <person name="Kuo A."/>
            <person name="Salamov A."/>
            <person name="Ahrendt S.R."/>
            <person name="Lipzen A."/>
            <person name="Sullivan W."/>
            <person name="Andreopoulos W.B."/>
            <person name="Clum A."/>
            <person name="Lindquist E."/>
            <person name="Daum C."/>
            <person name="Ramamoorthy G.K."/>
            <person name="Gryganskyi A."/>
            <person name="Culley D."/>
            <person name="Magnuson J.K."/>
            <person name="James T.Y."/>
            <person name="O'Malley M.A."/>
            <person name="Stajich J.E."/>
            <person name="Spatafora J.W."/>
            <person name="Visel A."/>
            <person name="Grigoriev I.V."/>
        </authorList>
    </citation>
    <scope>NUCLEOTIDE SEQUENCE [LARGE SCALE GENOMIC DNA]</scope>
    <source>
        <strain evidence="20 21">NRRL 1336</strain>
    </source>
</reference>
<dbReference type="InterPro" id="IPR027359">
    <property type="entry name" value="Volt_channel_dom_sf"/>
</dbReference>
<evidence type="ECO:0000256" key="9">
    <source>
        <dbReference type="ARBA" id="ARBA00022882"/>
    </source>
</evidence>
<dbReference type="GO" id="GO:0008331">
    <property type="term" value="F:high voltage-gated calcium channel activity"/>
    <property type="evidence" value="ECO:0007669"/>
    <property type="project" value="TreeGrafter"/>
</dbReference>
<dbReference type="STRING" id="90262.A0A1X2I8N4"/>
<keyword evidence="6" id="KW-0107">Calcium channel</keyword>
<comment type="similarity">
    <text evidence="15">Belongs to the calcium channel alpha-1 subunit (TC 1.A.1.11) family.</text>
</comment>
<feature type="region of interest" description="Disordered" evidence="17">
    <location>
        <begin position="1161"/>
        <end position="1195"/>
    </location>
</feature>
<feature type="region of interest" description="Disordered" evidence="17">
    <location>
        <begin position="2191"/>
        <end position="2210"/>
    </location>
</feature>
<name>A0A1X2I8N4_9FUNG</name>
<keyword evidence="14" id="KW-0407">Ion channel</keyword>
<feature type="transmembrane region" description="Helical" evidence="18">
    <location>
        <begin position="978"/>
        <end position="997"/>
    </location>
</feature>
<dbReference type="Gene3D" id="1.20.120.350">
    <property type="entry name" value="Voltage-gated potassium channels. Chain C"/>
    <property type="match status" value="4"/>
</dbReference>
<evidence type="ECO:0000256" key="8">
    <source>
        <dbReference type="ARBA" id="ARBA00022837"/>
    </source>
</evidence>
<dbReference type="OrthoDB" id="416585at2759"/>
<comment type="caution">
    <text evidence="20">The sequence shown here is derived from an EMBL/GenBank/DDBJ whole genome shotgun (WGS) entry which is preliminary data.</text>
</comment>
<evidence type="ECO:0000256" key="6">
    <source>
        <dbReference type="ARBA" id="ARBA00022673"/>
    </source>
</evidence>
<feature type="compositionally biased region" description="Acidic residues" evidence="17">
    <location>
        <begin position="762"/>
        <end position="773"/>
    </location>
</feature>
<feature type="transmembrane region" description="Helical" evidence="18">
    <location>
        <begin position="1779"/>
        <end position="1801"/>
    </location>
</feature>
<feature type="transmembrane region" description="Helical" evidence="18">
    <location>
        <begin position="918"/>
        <end position="934"/>
    </location>
</feature>
<feature type="region of interest" description="Disordered" evidence="17">
    <location>
        <begin position="128"/>
        <end position="241"/>
    </location>
</feature>
<feature type="transmembrane region" description="Helical" evidence="18">
    <location>
        <begin position="658"/>
        <end position="676"/>
    </location>
</feature>
<dbReference type="SUPFAM" id="SSF81324">
    <property type="entry name" value="Voltage-gated potassium channels"/>
    <property type="match status" value="4"/>
</dbReference>
<feature type="transmembrane region" description="Helical" evidence="18">
    <location>
        <begin position="851"/>
        <end position="873"/>
    </location>
</feature>
<keyword evidence="7 18" id="KW-0812">Transmembrane</keyword>
<proteinExistence type="inferred from homology"/>
<dbReference type="GO" id="GO:0005509">
    <property type="term" value="F:calcium ion binding"/>
    <property type="evidence" value="ECO:0007669"/>
    <property type="project" value="InterPro"/>
</dbReference>
<evidence type="ECO:0000256" key="17">
    <source>
        <dbReference type="SAM" id="MobiDB-lite"/>
    </source>
</evidence>
<keyword evidence="8" id="KW-0106">Calcium</keyword>
<gene>
    <name evidence="20" type="ORF">BCR42DRAFT_421360</name>
</gene>
<keyword evidence="9" id="KW-0851">Voltage-gated channel</keyword>
<feature type="transmembrane region" description="Helical" evidence="18">
    <location>
        <begin position="1658"/>
        <end position="1675"/>
    </location>
</feature>
<evidence type="ECO:0000256" key="3">
    <source>
        <dbReference type="ARBA" id="ARBA00022475"/>
    </source>
</evidence>
<feature type="compositionally biased region" description="Acidic residues" evidence="17">
    <location>
        <begin position="1174"/>
        <end position="1184"/>
    </location>
</feature>
<feature type="transmembrane region" description="Helical" evidence="18">
    <location>
        <begin position="369"/>
        <end position="388"/>
    </location>
</feature>
<dbReference type="InterPro" id="IPR002048">
    <property type="entry name" value="EF_hand_dom"/>
</dbReference>
<evidence type="ECO:0000256" key="2">
    <source>
        <dbReference type="ARBA" id="ARBA00022448"/>
    </source>
</evidence>
<dbReference type="PANTHER" id="PTHR45628">
    <property type="entry name" value="VOLTAGE-DEPENDENT CALCIUM CHANNEL TYPE A SUBUNIT ALPHA-1"/>
    <property type="match status" value="1"/>
</dbReference>
<feature type="transmembrane region" description="Helical" evidence="18">
    <location>
        <begin position="1577"/>
        <end position="1598"/>
    </location>
</feature>
<keyword evidence="11" id="KW-0406">Ion transport</keyword>
<feature type="compositionally biased region" description="Low complexity" evidence="17">
    <location>
        <begin position="138"/>
        <end position="150"/>
    </location>
</feature>
<feature type="transmembrane region" description="Helical" evidence="18">
    <location>
        <begin position="1687"/>
        <end position="1707"/>
    </location>
</feature>
<evidence type="ECO:0000256" key="13">
    <source>
        <dbReference type="ARBA" id="ARBA00023180"/>
    </source>
</evidence>
<dbReference type="Proteomes" id="UP000193560">
    <property type="component" value="Unassembled WGS sequence"/>
</dbReference>
<dbReference type="GO" id="GO:0098703">
    <property type="term" value="P:calcium ion import across plasma membrane"/>
    <property type="evidence" value="ECO:0007669"/>
    <property type="project" value="TreeGrafter"/>
</dbReference>
<feature type="compositionally biased region" description="Polar residues" evidence="17">
    <location>
        <begin position="158"/>
        <end position="176"/>
    </location>
</feature>
<feature type="compositionally biased region" description="Low complexity" evidence="17">
    <location>
        <begin position="59"/>
        <end position="91"/>
    </location>
</feature>
<keyword evidence="13" id="KW-0325">Glycoprotein</keyword>
<keyword evidence="3" id="KW-1003">Cell membrane</keyword>
<evidence type="ECO:0000256" key="4">
    <source>
        <dbReference type="ARBA" id="ARBA00022553"/>
    </source>
</evidence>
<evidence type="ECO:0000256" key="18">
    <source>
        <dbReference type="SAM" id="Phobius"/>
    </source>
</evidence>